<dbReference type="Pfam" id="PF03466">
    <property type="entry name" value="LysR_substrate"/>
    <property type="match status" value="1"/>
</dbReference>
<comment type="caution">
    <text evidence="6">The sequence shown here is derived from an EMBL/GenBank/DDBJ whole genome shotgun (WGS) entry which is preliminary data.</text>
</comment>
<dbReference type="GO" id="GO:0003700">
    <property type="term" value="F:DNA-binding transcription factor activity"/>
    <property type="evidence" value="ECO:0007669"/>
    <property type="project" value="InterPro"/>
</dbReference>
<dbReference type="InterPro" id="IPR000847">
    <property type="entry name" value="LysR_HTH_N"/>
</dbReference>
<proteinExistence type="inferred from homology"/>
<evidence type="ECO:0000259" key="5">
    <source>
        <dbReference type="PROSITE" id="PS50931"/>
    </source>
</evidence>
<dbReference type="AlphaFoldDB" id="A0A926DT73"/>
<dbReference type="PANTHER" id="PTHR30126:SF39">
    <property type="entry name" value="HTH-TYPE TRANSCRIPTIONAL REGULATOR CYSL"/>
    <property type="match status" value="1"/>
</dbReference>
<dbReference type="InterPro" id="IPR005119">
    <property type="entry name" value="LysR_subst-bd"/>
</dbReference>
<keyword evidence="7" id="KW-1185">Reference proteome</keyword>
<name>A0A926DT73_9FIRM</name>
<evidence type="ECO:0000256" key="3">
    <source>
        <dbReference type="ARBA" id="ARBA00023125"/>
    </source>
</evidence>
<keyword evidence="4" id="KW-0804">Transcription</keyword>
<dbReference type="SUPFAM" id="SSF53850">
    <property type="entry name" value="Periplasmic binding protein-like II"/>
    <property type="match status" value="1"/>
</dbReference>
<dbReference type="PRINTS" id="PR00039">
    <property type="entry name" value="HTHLYSR"/>
</dbReference>
<evidence type="ECO:0000256" key="1">
    <source>
        <dbReference type="ARBA" id="ARBA00009437"/>
    </source>
</evidence>
<dbReference type="InterPro" id="IPR036390">
    <property type="entry name" value="WH_DNA-bd_sf"/>
</dbReference>
<dbReference type="Gene3D" id="3.40.190.290">
    <property type="match status" value="1"/>
</dbReference>
<organism evidence="6 7">
    <name type="scientific">Bianquea renquensis</name>
    <dbReference type="NCBI Taxonomy" id="2763661"/>
    <lineage>
        <taxon>Bacteria</taxon>
        <taxon>Bacillati</taxon>
        <taxon>Bacillota</taxon>
        <taxon>Clostridia</taxon>
        <taxon>Eubacteriales</taxon>
        <taxon>Bianqueaceae</taxon>
        <taxon>Bianquea</taxon>
    </lineage>
</organism>
<gene>
    <name evidence="6" type="ORF">H8730_11700</name>
</gene>
<evidence type="ECO:0000313" key="7">
    <source>
        <dbReference type="Proteomes" id="UP000657006"/>
    </source>
</evidence>
<dbReference type="Gene3D" id="1.10.10.10">
    <property type="entry name" value="Winged helix-like DNA-binding domain superfamily/Winged helix DNA-binding domain"/>
    <property type="match status" value="1"/>
</dbReference>
<sequence length="296" mass="33873">MVDVKIKTLLTIVETGNYTRAAQLLNLTQPAVSHHIRMLEEEYGIKIFNRNKKELLLTPEGAVLVKYARRVCSINAAARQAIDDCRRQIKHITVGITQTAAESLMPQVMATYCNDHPHTHINIITDTINNIYNRLKVFELDVGIVEGKVSDPSLTSVLLDTDFLCLIVSPKHRFAKQRSVSLRDLMKEKFILRSSNAGTRLLFDSYLQSHSETIRDLNVIMEMDNVTMIKELVAQNMGISIIAHSACREEEQRGRLAVVPIENANMIREINMIHHQDFTHPEILEDFRKIYNRLRS</sequence>
<dbReference type="PROSITE" id="PS50931">
    <property type="entry name" value="HTH_LYSR"/>
    <property type="match status" value="1"/>
</dbReference>
<dbReference type="Proteomes" id="UP000657006">
    <property type="component" value="Unassembled WGS sequence"/>
</dbReference>
<evidence type="ECO:0000313" key="6">
    <source>
        <dbReference type="EMBL" id="MBC8544201.1"/>
    </source>
</evidence>
<keyword evidence="2" id="KW-0805">Transcription regulation</keyword>
<feature type="domain" description="HTH lysR-type" evidence="5">
    <location>
        <begin position="1"/>
        <end position="58"/>
    </location>
</feature>
<dbReference type="InterPro" id="IPR036388">
    <property type="entry name" value="WH-like_DNA-bd_sf"/>
</dbReference>
<dbReference type="GO" id="GO:0000976">
    <property type="term" value="F:transcription cis-regulatory region binding"/>
    <property type="evidence" value="ECO:0007669"/>
    <property type="project" value="TreeGrafter"/>
</dbReference>
<dbReference type="SUPFAM" id="SSF46785">
    <property type="entry name" value="Winged helix' DNA-binding domain"/>
    <property type="match status" value="1"/>
</dbReference>
<protein>
    <submittedName>
        <fullName evidence="6">LysR family transcriptional regulator</fullName>
    </submittedName>
</protein>
<evidence type="ECO:0000256" key="2">
    <source>
        <dbReference type="ARBA" id="ARBA00023015"/>
    </source>
</evidence>
<dbReference type="Pfam" id="PF00126">
    <property type="entry name" value="HTH_1"/>
    <property type="match status" value="1"/>
</dbReference>
<evidence type="ECO:0000256" key="4">
    <source>
        <dbReference type="ARBA" id="ARBA00023163"/>
    </source>
</evidence>
<dbReference type="EMBL" id="JACRSQ010000017">
    <property type="protein sequence ID" value="MBC8544201.1"/>
    <property type="molecule type" value="Genomic_DNA"/>
</dbReference>
<keyword evidence="3" id="KW-0238">DNA-binding</keyword>
<accession>A0A926DT73</accession>
<dbReference type="RefSeq" id="WP_177715431.1">
    <property type="nucleotide sequence ID" value="NZ_JACRSQ010000017.1"/>
</dbReference>
<reference evidence="6" key="1">
    <citation type="submission" date="2020-08" db="EMBL/GenBank/DDBJ databases">
        <title>Genome public.</title>
        <authorList>
            <person name="Liu C."/>
            <person name="Sun Q."/>
        </authorList>
    </citation>
    <scope>NUCLEOTIDE SEQUENCE</scope>
    <source>
        <strain evidence="6">NSJ-32</strain>
    </source>
</reference>
<dbReference type="PANTHER" id="PTHR30126">
    <property type="entry name" value="HTH-TYPE TRANSCRIPTIONAL REGULATOR"/>
    <property type="match status" value="1"/>
</dbReference>
<comment type="similarity">
    <text evidence="1">Belongs to the LysR transcriptional regulatory family.</text>
</comment>